<dbReference type="GO" id="GO:0016765">
    <property type="term" value="F:transferase activity, transferring alkyl or aryl (other than methyl) groups"/>
    <property type="evidence" value="ECO:0007669"/>
    <property type="project" value="InterPro"/>
</dbReference>
<dbReference type="Gene3D" id="1.10.357.140">
    <property type="entry name" value="UbiA prenyltransferase"/>
    <property type="match status" value="1"/>
</dbReference>
<dbReference type="Gene3D" id="1.20.120.1780">
    <property type="entry name" value="UbiA prenyltransferase"/>
    <property type="match status" value="1"/>
</dbReference>
<evidence type="ECO:0000256" key="5">
    <source>
        <dbReference type="ARBA" id="ARBA00023136"/>
    </source>
</evidence>
<dbReference type="PANTHER" id="PTHR42723">
    <property type="entry name" value="CHLOROPHYLL SYNTHASE"/>
    <property type="match status" value="1"/>
</dbReference>
<feature type="transmembrane region" description="Helical" evidence="6">
    <location>
        <begin position="73"/>
        <end position="91"/>
    </location>
</feature>
<accession>A0A1M4T6W6</accession>
<dbReference type="OrthoDB" id="9811562at2"/>
<keyword evidence="5 6" id="KW-0472">Membrane</keyword>
<feature type="transmembrane region" description="Helical" evidence="6">
    <location>
        <begin position="203"/>
        <end position="223"/>
    </location>
</feature>
<reference evidence="7 8" key="1">
    <citation type="submission" date="2016-11" db="EMBL/GenBank/DDBJ databases">
        <authorList>
            <person name="Jaros S."/>
            <person name="Januszkiewicz K."/>
            <person name="Wedrychowicz H."/>
        </authorList>
    </citation>
    <scope>NUCLEOTIDE SEQUENCE [LARGE SCALE GENOMIC DNA]</scope>
    <source>
        <strain evidence="7 8">DSM 25661</strain>
    </source>
</reference>
<dbReference type="InterPro" id="IPR000537">
    <property type="entry name" value="UbiA_prenyltransferase"/>
</dbReference>
<dbReference type="PANTHER" id="PTHR42723:SF1">
    <property type="entry name" value="CHLOROPHYLL SYNTHASE, CHLOROPLASTIC"/>
    <property type="match status" value="1"/>
</dbReference>
<organism evidence="7 8">
    <name type="scientific">Psychroflexus salarius</name>
    <dbReference type="NCBI Taxonomy" id="1155689"/>
    <lineage>
        <taxon>Bacteria</taxon>
        <taxon>Pseudomonadati</taxon>
        <taxon>Bacteroidota</taxon>
        <taxon>Flavobacteriia</taxon>
        <taxon>Flavobacteriales</taxon>
        <taxon>Flavobacteriaceae</taxon>
        <taxon>Psychroflexus</taxon>
    </lineage>
</organism>
<keyword evidence="7" id="KW-0808">Transferase</keyword>
<dbReference type="Pfam" id="PF01040">
    <property type="entry name" value="UbiA"/>
    <property type="match status" value="1"/>
</dbReference>
<comment type="subcellular location">
    <subcellularLocation>
        <location evidence="1">Membrane</location>
        <topology evidence="1">Multi-pass membrane protein</topology>
    </subcellularLocation>
</comment>
<feature type="transmembrane region" description="Helical" evidence="6">
    <location>
        <begin position="260"/>
        <end position="277"/>
    </location>
</feature>
<keyword evidence="3 6" id="KW-0812">Transmembrane</keyword>
<evidence type="ECO:0000256" key="2">
    <source>
        <dbReference type="ARBA" id="ARBA00022475"/>
    </source>
</evidence>
<feature type="transmembrane region" description="Helical" evidence="6">
    <location>
        <begin position="24"/>
        <end position="45"/>
    </location>
</feature>
<dbReference type="RefSeq" id="WP_073191618.1">
    <property type="nucleotide sequence ID" value="NZ_FQTW01000001.1"/>
</dbReference>
<evidence type="ECO:0000256" key="3">
    <source>
        <dbReference type="ARBA" id="ARBA00022692"/>
    </source>
</evidence>
<feature type="transmembrane region" description="Helical" evidence="6">
    <location>
        <begin position="97"/>
        <end position="114"/>
    </location>
</feature>
<evidence type="ECO:0000256" key="1">
    <source>
        <dbReference type="ARBA" id="ARBA00004141"/>
    </source>
</evidence>
<evidence type="ECO:0000313" key="7">
    <source>
        <dbReference type="EMBL" id="SHE40209.1"/>
    </source>
</evidence>
<dbReference type="InterPro" id="IPR044878">
    <property type="entry name" value="UbiA_sf"/>
</dbReference>
<proteinExistence type="predicted"/>
<dbReference type="InterPro" id="IPR050475">
    <property type="entry name" value="Prenyltransferase_related"/>
</dbReference>
<keyword evidence="8" id="KW-1185">Reference proteome</keyword>
<dbReference type="EMBL" id="FQTW01000001">
    <property type="protein sequence ID" value="SHE40209.1"/>
    <property type="molecule type" value="Genomic_DNA"/>
</dbReference>
<feature type="transmembrane region" description="Helical" evidence="6">
    <location>
        <begin position="229"/>
        <end position="248"/>
    </location>
</feature>
<evidence type="ECO:0000256" key="4">
    <source>
        <dbReference type="ARBA" id="ARBA00022989"/>
    </source>
</evidence>
<evidence type="ECO:0000313" key="8">
    <source>
        <dbReference type="Proteomes" id="UP000184462"/>
    </source>
</evidence>
<gene>
    <name evidence="7" type="ORF">SAMN05444278_101522</name>
</gene>
<dbReference type="Proteomes" id="UP000184462">
    <property type="component" value="Unassembled WGS sequence"/>
</dbReference>
<protein>
    <submittedName>
        <fullName evidence="7">4-hydroxybenzoate polyprenyltransferase</fullName>
    </submittedName>
</protein>
<name>A0A1M4T6W6_9FLAO</name>
<keyword evidence="4 6" id="KW-1133">Transmembrane helix</keyword>
<dbReference type="STRING" id="1155689.SAMN05444278_101522"/>
<dbReference type="AlphaFoldDB" id="A0A1M4T6W6"/>
<feature type="transmembrane region" description="Helical" evidence="6">
    <location>
        <begin position="152"/>
        <end position="170"/>
    </location>
</feature>
<evidence type="ECO:0000256" key="6">
    <source>
        <dbReference type="SAM" id="Phobius"/>
    </source>
</evidence>
<sequence>MIIGLHSIIRFIFLPAVLVEVNLAFTHFLSLILGLILITSAGYLINDKYDILTDRINNKLKLPAHNFTKKSTIILYGILSLTGSIVGLYVGVVYADYFTIFSFLVVPFLLFIYAKHLKQKPLIGNILVSFLIALNVILYLNLEIDLLDFNQLVVKLSWYFAGMSFLLHLGREMIKDIEDIKGDYASQMNTLPICIGKNRTKKLVFILLLTLIGLSIVFFNLHFSEEPQILLFAYSFIILPNMILAWLTTQAKSNKSYKRLSTYFKFVSLLGISLLLVF</sequence>
<dbReference type="GO" id="GO:0016020">
    <property type="term" value="C:membrane"/>
    <property type="evidence" value="ECO:0007669"/>
    <property type="project" value="UniProtKB-SubCell"/>
</dbReference>
<feature type="transmembrane region" description="Helical" evidence="6">
    <location>
        <begin position="121"/>
        <end position="140"/>
    </location>
</feature>
<keyword evidence="2" id="KW-1003">Cell membrane</keyword>